<feature type="non-terminal residue" evidence="1">
    <location>
        <position position="109"/>
    </location>
</feature>
<reference evidence="2" key="1">
    <citation type="journal article" date="2012" name="PLoS Genet.">
        <title>The genomes of the fungal plant pathogens Cladosporium fulvum and Dothistroma septosporum reveal adaptation to different hosts and lifestyles but also signatures of common ancestry.</title>
        <authorList>
            <person name="de Wit P.J.G.M."/>
            <person name="van der Burgt A."/>
            <person name="Oekmen B."/>
            <person name="Stergiopoulos I."/>
            <person name="Abd-Elsalam K.A."/>
            <person name="Aerts A.L."/>
            <person name="Bahkali A.H."/>
            <person name="Beenen H.G."/>
            <person name="Chettri P."/>
            <person name="Cox M.P."/>
            <person name="Datema E."/>
            <person name="de Vries R.P."/>
            <person name="Dhillon B."/>
            <person name="Ganley A.R."/>
            <person name="Griffiths S.A."/>
            <person name="Guo Y."/>
            <person name="Hamelin R.C."/>
            <person name="Henrissat B."/>
            <person name="Kabir M.S."/>
            <person name="Jashni M.K."/>
            <person name="Kema G."/>
            <person name="Klaubauf S."/>
            <person name="Lapidus A."/>
            <person name="Levasseur A."/>
            <person name="Lindquist E."/>
            <person name="Mehrabi R."/>
            <person name="Ohm R.A."/>
            <person name="Owen T.J."/>
            <person name="Salamov A."/>
            <person name="Schwelm A."/>
            <person name="Schijlen E."/>
            <person name="Sun H."/>
            <person name="van den Burg H.A."/>
            <person name="van Ham R.C.H.J."/>
            <person name="Zhang S."/>
            <person name="Goodwin S.B."/>
            <person name="Grigoriev I.V."/>
            <person name="Collemare J."/>
            <person name="Bradshaw R.E."/>
        </authorList>
    </citation>
    <scope>NUCLEOTIDE SEQUENCE [LARGE SCALE GENOMIC DNA]</scope>
    <source>
        <strain evidence="2">NZE10 / CBS 128990</strain>
    </source>
</reference>
<dbReference type="Proteomes" id="UP000016933">
    <property type="component" value="Unassembled WGS sequence"/>
</dbReference>
<dbReference type="eggNOG" id="ENOG502SNX4">
    <property type="taxonomic scope" value="Eukaryota"/>
</dbReference>
<name>N1PPG7_DOTSN</name>
<proteinExistence type="predicted"/>
<evidence type="ECO:0000313" key="1">
    <source>
        <dbReference type="EMBL" id="EME44324.1"/>
    </source>
</evidence>
<gene>
    <name evidence="1" type="ORF">DOTSEDRAFT_93984</name>
</gene>
<dbReference type="AlphaFoldDB" id="N1PPG7"/>
<dbReference type="OrthoDB" id="3501153at2759"/>
<evidence type="ECO:0000313" key="2">
    <source>
        <dbReference type="Proteomes" id="UP000016933"/>
    </source>
</evidence>
<dbReference type="STRING" id="675120.N1PPG7"/>
<protein>
    <submittedName>
        <fullName evidence="1">Uncharacterized protein</fullName>
    </submittedName>
</protein>
<feature type="non-terminal residue" evidence="1">
    <location>
        <position position="1"/>
    </location>
</feature>
<dbReference type="PANTHER" id="PTHR35896">
    <property type="entry name" value="IG-LIKE DOMAIN-CONTAINING PROTEIN"/>
    <property type="match status" value="1"/>
</dbReference>
<organism evidence="1 2">
    <name type="scientific">Dothistroma septosporum (strain NZE10 / CBS 128990)</name>
    <name type="common">Red band needle blight fungus</name>
    <name type="synonym">Mycosphaerella pini</name>
    <dbReference type="NCBI Taxonomy" id="675120"/>
    <lineage>
        <taxon>Eukaryota</taxon>
        <taxon>Fungi</taxon>
        <taxon>Dikarya</taxon>
        <taxon>Ascomycota</taxon>
        <taxon>Pezizomycotina</taxon>
        <taxon>Dothideomycetes</taxon>
        <taxon>Dothideomycetidae</taxon>
        <taxon>Mycosphaerellales</taxon>
        <taxon>Mycosphaerellaceae</taxon>
        <taxon>Dothistroma</taxon>
    </lineage>
</organism>
<accession>N1PPG7</accession>
<dbReference type="EMBL" id="KB446539">
    <property type="protein sequence ID" value="EME44324.1"/>
    <property type="molecule type" value="Genomic_DNA"/>
</dbReference>
<dbReference type="OMA" id="WEYHITH"/>
<dbReference type="PANTHER" id="PTHR35896:SF3">
    <property type="entry name" value="MAJOR FACILITATOR SUPERFAMILY TRANSPORTER"/>
    <property type="match status" value="1"/>
</dbReference>
<reference evidence="1 2" key="2">
    <citation type="journal article" date="2012" name="PLoS Pathog.">
        <title>Diverse lifestyles and strategies of plant pathogenesis encoded in the genomes of eighteen Dothideomycetes fungi.</title>
        <authorList>
            <person name="Ohm R.A."/>
            <person name="Feau N."/>
            <person name="Henrissat B."/>
            <person name="Schoch C.L."/>
            <person name="Horwitz B.A."/>
            <person name="Barry K.W."/>
            <person name="Condon B.J."/>
            <person name="Copeland A.C."/>
            <person name="Dhillon B."/>
            <person name="Glaser F."/>
            <person name="Hesse C.N."/>
            <person name="Kosti I."/>
            <person name="LaButti K."/>
            <person name="Lindquist E.A."/>
            <person name="Lucas S."/>
            <person name="Salamov A.A."/>
            <person name="Bradshaw R.E."/>
            <person name="Ciuffetti L."/>
            <person name="Hamelin R.C."/>
            <person name="Kema G.H.J."/>
            <person name="Lawrence C."/>
            <person name="Scott J.A."/>
            <person name="Spatafora J.W."/>
            <person name="Turgeon B.G."/>
            <person name="de Wit P.J.G.M."/>
            <person name="Zhong S."/>
            <person name="Goodwin S.B."/>
            <person name="Grigoriev I.V."/>
        </authorList>
    </citation>
    <scope>NUCLEOTIDE SEQUENCE [LARGE SCALE GENOMIC DNA]</scope>
    <source>
        <strain evidence="2">NZE10 / CBS 128990</strain>
    </source>
</reference>
<dbReference type="InterPro" id="IPR053008">
    <property type="entry name" value="Phomopsin_biosynth_assoc"/>
</dbReference>
<sequence length="109" mass="12630">CGKTAQEARAAGCIFDPMMNSWLAEDCYDEELSLEFRNIRNWTFFTDEFRTRQLSEVEFSEAGDSWGTWEYHITHCMYAVRKMQRAIGAGRKIERIVAAEVHTSHCANV</sequence>
<keyword evidence="2" id="KW-1185">Reference proteome</keyword>
<dbReference type="HOGENOM" id="CLU_066042_6_3_1"/>